<name>A0A4E0RVM9_FASHE</name>
<comment type="caution">
    <text evidence="13">The sequence shown here is derived from an EMBL/GenBank/DDBJ whole genome shotgun (WGS) entry which is preliminary data.</text>
</comment>
<dbReference type="InterPro" id="IPR013087">
    <property type="entry name" value="Znf_C2H2_type"/>
</dbReference>
<dbReference type="PANTHER" id="PTHR24381:SF393">
    <property type="entry name" value="CHROMATIN-LINKED ADAPTOR FOR MSL PROTEINS, ISOFORM B"/>
    <property type="match status" value="1"/>
</dbReference>
<dbReference type="GO" id="GO:0008270">
    <property type="term" value="F:zinc ion binding"/>
    <property type="evidence" value="ECO:0007669"/>
    <property type="project" value="UniProtKB-KW"/>
</dbReference>
<dbReference type="EMBL" id="JXXN02000722">
    <property type="protein sequence ID" value="THD26498.1"/>
    <property type="molecule type" value="Genomic_DNA"/>
</dbReference>
<evidence type="ECO:0000256" key="10">
    <source>
        <dbReference type="ARBA" id="ARBA00023242"/>
    </source>
</evidence>
<evidence type="ECO:0000313" key="14">
    <source>
        <dbReference type="Proteomes" id="UP000230066"/>
    </source>
</evidence>
<dbReference type="Gene3D" id="3.30.160.60">
    <property type="entry name" value="Classic Zinc Finger"/>
    <property type="match status" value="3"/>
</dbReference>
<dbReference type="Pfam" id="PF00096">
    <property type="entry name" value="zf-C2H2"/>
    <property type="match status" value="1"/>
</dbReference>
<dbReference type="PANTHER" id="PTHR24381">
    <property type="entry name" value="ZINC FINGER PROTEIN"/>
    <property type="match status" value="1"/>
</dbReference>
<gene>
    <name evidence="13" type="ORF">D915_002699</name>
</gene>
<evidence type="ECO:0000256" key="11">
    <source>
        <dbReference type="PROSITE-ProRule" id="PRU00042"/>
    </source>
</evidence>
<organism evidence="13 14">
    <name type="scientific">Fasciola hepatica</name>
    <name type="common">Liver fluke</name>
    <dbReference type="NCBI Taxonomy" id="6192"/>
    <lineage>
        <taxon>Eukaryota</taxon>
        <taxon>Metazoa</taxon>
        <taxon>Spiralia</taxon>
        <taxon>Lophotrochozoa</taxon>
        <taxon>Platyhelminthes</taxon>
        <taxon>Trematoda</taxon>
        <taxon>Digenea</taxon>
        <taxon>Plagiorchiida</taxon>
        <taxon>Echinostomata</taxon>
        <taxon>Echinostomatoidea</taxon>
        <taxon>Fasciolidae</taxon>
        <taxon>Fasciola</taxon>
    </lineage>
</organism>
<feature type="domain" description="C2H2-type" evidence="12">
    <location>
        <begin position="571"/>
        <end position="598"/>
    </location>
</feature>
<keyword evidence="7" id="KW-0805">Transcription regulation</keyword>
<sequence length="685" mass="74846">MQTLQSTTILPNDSLSPISKTFESIIVILLPTAHKHNCSALSVSLQLLNSSIFRRYTLRCSSSHIRGNLKIIMVCDYLFCGTCFLNFRLSDITLFIEHKKNDCVAANATSGCGRPSPDNLMANLLECVQCFRKFPTAWPLLMHVQVEHQLLFANVFRQASLTSHEDRVPPTAPTSTFSEDRGLDLGQTAGSYNPIVDEPGSSASTSSQILSTGMTPLTTVSSSAHLVTVGTQTNMSWFRSQSRLVRKRALCCASATGADTPCVDADCPSAGRVCQCSGAQATDSICSCRCYCSQPGLKTITCPPFGASADLQIRQCSDSSLDCYANSHPVENLSQPGPSSLPCCMNGNRLDCCSNSLIPSASQSMAIGCCPCPPAKRASMRSSEAQTDFDPEFSSPDYADIAMLLATPDRDSVYQPEVESITTVVDPTNWTQAPTEADLGTNEIPEAQMLTADEANYTNSNQPEHPTLPALSPPAVSLPPVVPNKPMCLISPKQVDWISSTQHIPPEEVVALDSPYTLTTTTSALHITPHEATVARSVTHQFVCSECGNQYRQKVHLRKHIMTQHTRQKPYRCPSCDYTTVEKSHLTVHVRTHTGERPFICRECDYASAQNCTLKAHYIRKHLNSRIFCSKCDEPFYTELERTNHERLCLGNRLYLSSTIPGANISNTHSIKASGSPSRNVSGLL</sequence>
<dbReference type="GO" id="GO:0000981">
    <property type="term" value="F:DNA-binding transcription factor activity, RNA polymerase II-specific"/>
    <property type="evidence" value="ECO:0007669"/>
    <property type="project" value="TreeGrafter"/>
</dbReference>
<keyword evidence="3" id="KW-0479">Metal-binding</keyword>
<feature type="domain" description="C2H2-type" evidence="12">
    <location>
        <begin position="542"/>
        <end position="570"/>
    </location>
</feature>
<evidence type="ECO:0000256" key="9">
    <source>
        <dbReference type="ARBA" id="ARBA00023163"/>
    </source>
</evidence>
<keyword evidence="9" id="KW-0804">Transcription</keyword>
<evidence type="ECO:0000256" key="8">
    <source>
        <dbReference type="ARBA" id="ARBA00023125"/>
    </source>
</evidence>
<evidence type="ECO:0000256" key="2">
    <source>
        <dbReference type="ARBA" id="ARBA00006991"/>
    </source>
</evidence>
<evidence type="ECO:0000313" key="13">
    <source>
        <dbReference type="EMBL" id="THD26498.1"/>
    </source>
</evidence>
<dbReference type="PROSITE" id="PS50157">
    <property type="entry name" value="ZINC_FINGER_C2H2_2"/>
    <property type="match status" value="2"/>
</dbReference>
<keyword evidence="6" id="KW-0862">Zinc</keyword>
<comment type="similarity">
    <text evidence="2">Belongs to the krueppel C2H2-type zinc-finger protein family.</text>
</comment>
<evidence type="ECO:0000256" key="1">
    <source>
        <dbReference type="ARBA" id="ARBA00004123"/>
    </source>
</evidence>
<keyword evidence="5 11" id="KW-0863">Zinc-finger</keyword>
<dbReference type="GO" id="GO:0000977">
    <property type="term" value="F:RNA polymerase II transcription regulatory region sequence-specific DNA binding"/>
    <property type="evidence" value="ECO:0007669"/>
    <property type="project" value="TreeGrafter"/>
</dbReference>
<dbReference type="Pfam" id="PF23611">
    <property type="entry name" value="zf-C2H2_16"/>
    <property type="match status" value="1"/>
</dbReference>
<keyword evidence="8" id="KW-0238">DNA-binding</keyword>
<comment type="subcellular location">
    <subcellularLocation>
        <location evidence="1">Nucleus</location>
    </subcellularLocation>
</comment>
<reference evidence="13" key="1">
    <citation type="submission" date="2019-03" db="EMBL/GenBank/DDBJ databases">
        <title>Improved annotation for the trematode Fasciola hepatica.</title>
        <authorList>
            <person name="Choi Y.-J."/>
            <person name="Martin J."/>
            <person name="Mitreva M."/>
        </authorList>
    </citation>
    <scope>NUCLEOTIDE SEQUENCE [LARGE SCALE GENOMIC DNA]</scope>
</reference>
<keyword evidence="4" id="KW-0677">Repeat</keyword>
<dbReference type="SMART" id="SM00355">
    <property type="entry name" value="ZnF_C2H2"/>
    <property type="match status" value="5"/>
</dbReference>
<dbReference type="SUPFAM" id="SSF57667">
    <property type="entry name" value="beta-beta-alpha zinc fingers"/>
    <property type="match status" value="2"/>
</dbReference>
<evidence type="ECO:0000259" key="12">
    <source>
        <dbReference type="PROSITE" id="PS50157"/>
    </source>
</evidence>
<dbReference type="FunFam" id="3.30.160.60:FF:000702">
    <property type="entry name" value="Transcription factor E4F1 isoform 1"/>
    <property type="match status" value="1"/>
</dbReference>
<dbReference type="InterPro" id="IPR056438">
    <property type="entry name" value="Znf-C2H2_CTCF"/>
</dbReference>
<dbReference type="InterPro" id="IPR036236">
    <property type="entry name" value="Znf_C2H2_sf"/>
</dbReference>
<evidence type="ECO:0000256" key="3">
    <source>
        <dbReference type="ARBA" id="ARBA00022723"/>
    </source>
</evidence>
<keyword evidence="10" id="KW-0539">Nucleus</keyword>
<dbReference type="InterPro" id="IPR057448">
    <property type="entry name" value="BCL-11A_Znf_CCHC"/>
</dbReference>
<evidence type="ECO:0000256" key="6">
    <source>
        <dbReference type="ARBA" id="ARBA00022833"/>
    </source>
</evidence>
<dbReference type="GO" id="GO:0005634">
    <property type="term" value="C:nucleus"/>
    <property type="evidence" value="ECO:0007669"/>
    <property type="project" value="UniProtKB-SubCell"/>
</dbReference>
<dbReference type="FunFam" id="3.30.160.60:FF:000075">
    <property type="entry name" value="Putative zinc finger protein 536"/>
    <property type="match status" value="1"/>
</dbReference>
<dbReference type="Pfam" id="PF25491">
    <property type="entry name" value="CCHC_BCL-11A"/>
    <property type="match status" value="1"/>
</dbReference>
<proteinExistence type="inferred from homology"/>
<dbReference type="Proteomes" id="UP000230066">
    <property type="component" value="Unassembled WGS sequence"/>
</dbReference>
<evidence type="ECO:0000256" key="4">
    <source>
        <dbReference type="ARBA" id="ARBA00022737"/>
    </source>
</evidence>
<dbReference type="PROSITE" id="PS00028">
    <property type="entry name" value="ZINC_FINGER_C2H2_1"/>
    <property type="match status" value="2"/>
</dbReference>
<accession>A0A4E0RVM9</accession>
<evidence type="ECO:0000256" key="5">
    <source>
        <dbReference type="ARBA" id="ARBA00022771"/>
    </source>
</evidence>
<dbReference type="AlphaFoldDB" id="A0A4E0RVM9"/>
<protein>
    <submittedName>
        <fullName evidence="13">Zinc finger protein 26</fullName>
    </submittedName>
</protein>
<keyword evidence="14" id="KW-1185">Reference proteome</keyword>
<evidence type="ECO:0000256" key="7">
    <source>
        <dbReference type="ARBA" id="ARBA00023015"/>
    </source>
</evidence>